<organism evidence="3 4">
    <name type="scientific">Chlamydia abortus (strain DSM 27085 / S26/3)</name>
    <name type="common">Chlamydophila abortus</name>
    <dbReference type="NCBI Taxonomy" id="218497"/>
    <lineage>
        <taxon>Bacteria</taxon>
        <taxon>Pseudomonadati</taxon>
        <taxon>Chlamydiota</taxon>
        <taxon>Chlamydiia</taxon>
        <taxon>Chlamydiales</taxon>
        <taxon>Chlamydiaceae</taxon>
        <taxon>Chlamydia/Chlamydophila group</taxon>
        <taxon>Chlamydia</taxon>
    </lineage>
</organism>
<keyword evidence="2" id="KW-0812">Transmembrane</keyword>
<dbReference type="HOGENOM" id="CLU_094495_0_0_0"/>
<keyword evidence="2" id="KW-1133">Transmembrane helix</keyword>
<protein>
    <submittedName>
        <fullName evidence="3">TMH-family membrane protein</fullName>
    </submittedName>
</protein>
<feature type="transmembrane region" description="Helical" evidence="2">
    <location>
        <begin position="60"/>
        <end position="82"/>
    </location>
</feature>
<accession>Q5L582</accession>
<keyword evidence="2" id="KW-0472">Membrane</keyword>
<dbReference type="TCDB" id="9.B.159.7.2">
    <property type="family name" value="the inclusion membrane protein (inca) family"/>
</dbReference>
<feature type="transmembrane region" description="Helical" evidence="2">
    <location>
        <begin position="28"/>
        <end position="54"/>
    </location>
</feature>
<evidence type="ECO:0000256" key="1">
    <source>
        <dbReference type="SAM" id="Coils"/>
    </source>
</evidence>
<evidence type="ECO:0000313" key="3">
    <source>
        <dbReference type="EMBL" id="CAH64211.1"/>
    </source>
</evidence>
<evidence type="ECO:0000313" key="4">
    <source>
        <dbReference type="Proteomes" id="UP000001012"/>
    </source>
</evidence>
<keyword evidence="4" id="KW-1185">Reference proteome</keyword>
<feature type="coiled-coil region" evidence="1">
    <location>
        <begin position="91"/>
        <end position="200"/>
    </location>
</feature>
<name>Q5L582_CHLAB</name>
<reference evidence="3 4" key="1">
    <citation type="journal article" date="2005" name="Genome Res.">
        <title>The Chlamydophila abortus genome sequence reveals an array of variable proteins that contribute to interspecies variation.</title>
        <authorList>
            <person name="Thomson N.R."/>
            <person name="Yeats C."/>
            <person name="Bell K."/>
            <person name="Holden M.T.G."/>
            <person name="Bentley S.D."/>
            <person name="Livingstone M."/>
            <person name="Cerdeno-Tarraga A.M."/>
            <person name="Harris B."/>
            <person name="Doggett J."/>
            <person name="Ormond D."/>
            <person name="Mungal K."/>
            <person name="Clarke K."/>
            <person name="Feltwell T."/>
            <person name="Hance Z."/>
            <person name="Sanders M."/>
            <person name="Quail M.A."/>
            <person name="Price C."/>
            <person name="Parkhill J."/>
            <person name="Longbottom D."/>
        </authorList>
    </citation>
    <scope>NUCLEOTIDE SEQUENCE [LARGE SCALE GENOMIC DNA]</scope>
    <source>
        <strain evidence="4">DSM 27085 / S26/3</strain>
    </source>
</reference>
<keyword evidence="1" id="KW-0175">Coiled coil</keyword>
<dbReference type="Proteomes" id="UP000001012">
    <property type="component" value="Chromosome"/>
</dbReference>
<sequence length="257" mass="28144">MNTTPIATHVPTTQHALSNISSNKYQRLATVIALLAGMVLVGTLIGALVCFALPASLTLVALVSTSLLASVILLSMSVYNLVSQFRRASSYAQIGKENIRLEAEMIALQEKLTRSEVQLQEEQGRSSELSVKLMSTEIDLDQANQEKASLESKVKALKELVEKYPAIAEESQLIQSLDQVAVLVKQKEELKSALEKIKEEGAGKLVTVQGEQIDLADLDRQLVEAYVQLEACTKRFSDLQKQLLEVSEAIQSRDSSS</sequence>
<evidence type="ECO:0000256" key="2">
    <source>
        <dbReference type="SAM" id="Phobius"/>
    </source>
</evidence>
<proteinExistence type="predicted"/>
<dbReference type="AlphaFoldDB" id="Q5L582"/>
<dbReference type="EMBL" id="CR848038">
    <property type="protein sequence ID" value="CAH64211.1"/>
    <property type="molecule type" value="Genomic_DNA"/>
</dbReference>
<dbReference type="KEGG" id="cab:CAB766"/>
<gene>
    <name evidence="3" type="ordered locus">CAB766</name>
</gene>